<name>C5DC81_LACTC</name>
<accession>C5DC81</accession>
<dbReference type="OMA" id="KQTAQEH"/>
<dbReference type="InterPro" id="IPR035979">
    <property type="entry name" value="RBD_domain_sf"/>
</dbReference>
<dbReference type="Pfam" id="PF13865">
    <property type="entry name" value="FoP_duplication"/>
    <property type="match status" value="1"/>
</dbReference>
<reference evidence="4 5" key="1">
    <citation type="journal article" date="2009" name="Genome Res.">
        <title>Comparative genomics of protoploid Saccharomycetaceae.</title>
        <authorList>
            <consortium name="The Genolevures Consortium"/>
            <person name="Souciet J.-L."/>
            <person name="Dujon B."/>
            <person name="Gaillardin C."/>
            <person name="Johnston M."/>
            <person name="Baret P.V."/>
            <person name="Cliften P."/>
            <person name="Sherman D.J."/>
            <person name="Weissenbach J."/>
            <person name="Westhof E."/>
            <person name="Wincker P."/>
            <person name="Jubin C."/>
            <person name="Poulain J."/>
            <person name="Barbe V."/>
            <person name="Segurens B."/>
            <person name="Artiguenave F."/>
            <person name="Anthouard V."/>
            <person name="Vacherie B."/>
            <person name="Val M.-E."/>
            <person name="Fulton R.S."/>
            <person name="Minx P."/>
            <person name="Wilson R."/>
            <person name="Durrens P."/>
            <person name="Jean G."/>
            <person name="Marck C."/>
            <person name="Martin T."/>
            <person name="Nikolski M."/>
            <person name="Rolland T."/>
            <person name="Seret M.-L."/>
            <person name="Casaregola S."/>
            <person name="Despons L."/>
            <person name="Fairhead C."/>
            <person name="Fischer G."/>
            <person name="Lafontaine I."/>
            <person name="Leh V."/>
            <person name="Lemaire M."/>
            <person name="de Montigny J."/>
            <person name="Neuveglise C."/>
            <person name="Thierry A."/>
            <person name="Blanc-Lenfle I."/>
            <person name="Bleykasten C."/>
            <person name="Diffels J."/>
            <person name="Fritsch E."/>
            <person name="Frangeul L."/>
            <person name="Goeffon A."/>
            <person name="Jauniaux N."/>
            <person name="Kachouri-Lafond R."/>
            <person name="Payen C."/>
            <person name="Potier S."/>
            <person name="Pribylova L."/>
            <person name="Ozanne C."/>
            <person name="Richard G.-F."/>
            <person name="Sacerdot C."/>
            <person name="Straub M.-L."/>
            <person name="Talla E."/>
        </authorList>
    </citation>
    <scope>NUCLEOTIDE SEQUENCE [LARGE SCALE GENOMIC DNA]</scope>
    <source>
        <strain evidence="5">ATCC 56472 / CBS 6340 / NRRL Y-8284</strain>
    </source>
</reference>
<dbReference type="EMBL" id="CU928166">
    <property type="protein sequence ID" value="CAR21392.1"/>
    <property type="molecule type" value="Genomic_DNA"/>
</dbReference>
<evidence type="ECO:0000313" key="4">
    <source>
        <dbReference type="EMBL" id="CAR21392.1"/>
    </source>
</evidence>
<dbReference type="SMART" id="SM01218">
    <property type="entry name" value="FoP_duplication"/>
    <property type="match status" value="1"/>
</dbReference>
<dbReference type="InterPro" id="IPR012677">
    <property type="entry name" value="Nucleotide-bd_a/b_plait_sf"/>
</dbReference>
<feature type="region of interest" description="Disordered" evidence="2">
    <location>
        <begin position="45"/>
        <end position="102"/>
    </location>
</feature>
<evidence type="ECO:0000313" key="5">
    <source>
        <dbReference type="Proteomes" id="UP000002036"/>
    </source>
</evidence>
<dbReference type="InParanoid" id="C5DC81"/>
<feature type="domain" description="Chromatin target of PRMT1 protein C-terminal" evidence="3">
    <location>
        <begin position="36"/>
        <end position="102"/>
    </location>
</feature>
<proteinExistence type="predicted"/>
<dbReference type="Gene3D" id="3.30.70.330">
    <property type="match status" value="1"/>
</dbReference>
<dbReference type="SUPFAM" id="SSF54928">
    <property type="entry name" value="RNA-binding domain, RBD"/>
    <property type="match status" value="1"/>
</dbReference>
<dbReference type="Proteomes" id="UP000002036">
    <property type="component" value="Chromosome B"/>
</dbReference>
<protein>
    <submittedName>
        <fullName evidence="4">KLTH0B00880p</fullName>
    </submittedName>
</protein>
<dbReference type="KEGG" id="lth:KLTH0B00880g"/>
<organism evidence="4 5">
    <name type="scientific">Lachancea thermotolerans (strain ATCC 56472 / CBS 6340 / NRRL Y-8284)</name>
    <name type="common">Yeast</name>
    <name type="synonym">Kluyveromyces thermotolerans</name>
    <dbReference type="NCBI Taxonomy" id="559295"/>
    <lineage>
        <taxon>Eukaryota</taxon>
        <taxon>Fungi</taxon>
        <taxon>Dikarya</taxon>
        <taxon>Ascomycota</taxon>
        <taxon>Saccharomycotina</taxon>
        <taxon>Saccharomycetes</taxon>
        <taxon>Saccharomycetales</taxon>
        <taxon>Saccharomycetaceae</taxon>
        <taxon>Lachancea</taxon>
    </lineage>
</organism>
<dbReference type="OrthoDB" id="1099063at2759"/>
<dbReference type="STRING" id="559295.C5DC81"/>
<dbReference type="GO" id="GO:0003723">
    <property type="term" value="F:RNA binding"/>
    <property type="evidence" value="ECO:0007669"/>
    <property type="project" value="UniProtKB-KW"/>
</dbReference>
<evidence type="ECO:0000256" key="2">
    <source>
        <dbReference type="SAM" id="MobiDB-lite"/>
    </source>
</evidence>
<dbReference type="RefSeq" id="XP_002551830.1">
    <property type="nucleotide sequence ID" value="XM_002551784.1"/>
</dbReference>
<evidence type="ECO:0000256" key="1">
    <source>
        <dbReference type="ARBA" id="ARBA00022884"/>
    </source>
</evidence>
<keyword evidence="5" id="KW-1185">Reference proteome</keyword>
<dbReference type="AlphaFoldDB" id="C5DC81"/>
<keyword evidence="1" id="KW-0694">RNA-binding</keyword>
<feature type="compositionally biased region" description="Basic residues" evidence="2">
    <location>
        <begin position="59"/>
        <end position="78"/>
    </location>
</feature>
<gene>
    <name evidence="4" type="ordered locus">KLTH0B00880g</name>
</gene>
<dbReference type="GeneID" id="8290656"/>
<evidence type="ECO:0000259" key="3">
    <source>
        <dbReference type="SMART" id="SM01218"/>
    </source>
</evidence>
<dbReference type="HOGENOM" id="CLU_111217_0_0_1"/>
<sequence length="102" mass="11713">MVKEIAEPVYSNIYDHESGRTAVFEFEAPEKTEEVHRALNEKEISGAKVTVEVFESRSRQSRRSQKKGHRGGRRGPRAPKREKPAQPTADQLDQELENYMNS</sequence>
<dbReference type="InterPro" id="IPR025715">
    <property type="entry name" value="FoP_C"/>
</dbReference>